<accession>A0A5D3DQL6</accession>
<protein>
    <submittedName>
        <fullName evidence="1">Uncharacterized protein</fullName>
    </submittedName>
</protein>
<dbReference type="EMBL" id="SSTD01003661">
    <property type="protein sequence ID" value="TYK25864.1"/>
    <property type="molecule type" value="Genomic_DNA"/>
</dbReference>
<organism evidence="1 2">
    <name type="scientific">Cucumis melo var. makuwa</name>
    <name type="common">Oriental melon</name>
    <dbReference type="NCBI Taxonomy" id="1194695"/>
    <lineage>
        <taxon>Eukaryota</taxon>
        <taxon>Viridiplantae</taxon>
        <taxon>Streptophyta</taxon>
        <taxon>Embryophyta</taxon>
        <taxon>Tracheophyta</taxon>
        <taxon>Spermatophyta</taxon>
        <taxon>Magnoliopsida</taxon>
        <taxon>eudicotyledons</taxon>
        <taxon>Gunneridae</taxon>
        <taxon>Pentapetalae</taxon>
        <taxon>rosids</taxon>
        <taxon>fabids</taxon>
        <taxon>Cucurbitales</taxon>
        <taxon>Cucurbitaceae</taxon>
        <taxon>Benincaseae</taxon>
        <taxon>Cucumis</taxon>
    </lineage>
</organism>
<name>A0A5D3DQL6_CUCMM</name>
<proteinExistence type="predicted"/>
<comment type="caution">
    <text evidence="1">The sequence shown here is derived from an EMBL/GenBank/DDBJ whole genome shotgun (WGS) entry which is preliminary data.</text>
</comment>
<gene>
    <name evidence="1" type="ORF">E5676_scaffold436G00780</name>
</gene>
<sequence length="138" mass="15780">MYKCHSHGTFLLFSLQSSHLNIFYYHQDLHRQPLRPSSRSRFCSDLTLSYSSRPGSCPDVDFDFHDHRPGILIDLYPLWDLVLLTKNDPIGALDSIALLNKAAAPSYKSLRICRGCCASDASNHWLYPIELARRLQLS</sequence>
<reference evidence="1 2" key="1">
    <citation type="submission" date="2019-08" db="EMBL/GenBank/DDBJ databases">
        <title>Draft genome sequences of two oriental melons (Cucumis melo L. var makuwa).</title>
        <authorList>
            <person name="Kwon S.-Y."/>
        </authorList>
    </citation>
    <scope>NUCLEOTIDE SEQUENCE [LARGE SCALE GENOMIC DNA]</scope>
    <source>
        <strain evidence="2">cv. Chang Bougi</strain>
        <tissue evidence="1">Leaf</tissue>
    </source>
</reference>
<dbReference type="Proteomes" id="UP000321947">
    <property type="component" value="Unassembled WGS sequence"/>
</dbReference>
<dbReference type="AlphaFoldDB" id="A0A5D3DQL6"/>
<evidence type="ECO:0000313" key="2">
    <source>
        <dbReference type="Proteomes" id="UP000321947"/>
    </source>
</evidence>
<evidence type="ECO:0000313" key="1">
    <source>
        <dbReference type="EMBL" id="TYK25864.1"/>
    </source>
</evidence>